<evidence type="ECO:0000256" key="3">
    <source>
        <dbReference type="ARBA" id="ARBA00022679"/>
    </source>
</evidence>
<keyword evidence="12" id="KW-1185">Reference proteome</keyword>
<sequence>MINYTELEENIAKNNIKNVYIMCGFNEKLMKESISKILKKSVNQDFESLNYSVFDGNEVEFQDILNACETVPFMSDKRMVVVYRAGFLSDNSNANKNSDKLIKEIDKYVANIPKHCILIMYYVFDNAREKPSYRIRKFDKKACVVEFAKLRGMQFQKKVKEVFVSKGKQIGKTELNYFCSKVENNMDIVYNEIEKLCCYTVEREITKEDIDKLLQPNETDDIFNLVDYISKSKPEMAITVLNEIMYKGIKANSILYMIERQFKLMLSIKIGVENRESKETLIKELKLNPYVCDKMINECKKFTTKKILKSLEICLNTEKELKSVSGDPKFKMEVLIINLAII</sequence>
<dbReference type="InterPro" id="IPR008921">
    <property type="entry name" value="DNA_pol3_clamp-load_cplx_C"/>
</dbReference>
<keyword evidence="4" id="KW-0548">Nucleotidyltransferase</keyword>
<dbReference type="GO" id="GO:0009360">
    <property type="term" value="C:DNA polymerase III complex"/>
    <property type="evidence" value="ECO:0007669"/>
    <property type="project" value="InterPro"/>
</dbReference>
<dbReference type="EC" id="2.7.7.7" evidence="1"/>
<accession>A0A1S8LAF0</accession>
<feature type="domain" description="DNA polymerase III delta subunit-like C-terminal" evidence="10">
    <location>
        <begin position="220"/>
        <end position="338"/>
    </location>
</feature>
<reference evidence="11 12" key="1">
    <citation type="submission" date="2022-04" db="EMBL/GenBank/DDBJ databases">
        <title>Genome sequence of C. roseum typestrain.</title>
        <authorList>
            <person name="Poehlein A."/>
            <person name="Schoch T."/>
            <person name="Duerre P."/>
            <person name="Daniel R."/>
        </authorList>
    </citation>
    <scope>NUCLEOTIDE SEQUENCE [LARGE SCALE GENOMIC DNA]</scope>
    <source>
        <strain evidence="11 12">DSM 7320</strain>
    </source>
</reference>
<dbReference type="NCBIfam" id="TIGR01128">
    <property type="entry name" value="holA"/>
    <property type="match status" value="1"/>
</dbReference>
<dbReference type="GO" id="GO:0003677">
    <property type="term" value="F:DNA binding"/>
    <property type="evidence" value="ECO:0007669"/>
    <property type="project" value="InterPro"/>
</dbReference>
<keyword evidence="6" id="KW-0239">DNA-directed DNA polymerase</keyword>
<evidence type="ECO:0000256" key="8">
    <source>
        <dbReference type="ARBA" id="ARBA00049244"/>
    </source>
</evidence>
<evidence type="ECO:0000259" key="10">
    <source>
        <dbReference type="Pfam" id="PF21694"/>
    </source>
</evidence>
<evidence type="ECO:0000256" key="1">
    <source>
        <dbReference type="ARBA" id="ARBA00012417"/>
    </source>
</evidence>
<evidence type="ECO:0000259" key="9">
    <source>
        <dbReference type="Pfam" id="PF06144"/>
    </source>
</evidence>
<dbReference type="STRING" id="84029.CROST_14720"/>
<dbReference type="Pfam" id="PF06144">
    <property type="entry name" value="DNA_pol3_delta"/>
    <property type="match status" value="1"/>
</dbReference>
<comment type="similarity">
    <text evidence="7">Belongs to the DNA polymerase HolA subunit family.</text>
</comment>
<keyword evidence="5" id="KW-0235">DNA replication</keyword>
<dbReference type="Pfam" id="PF21694">
    <property type="entry name" value="DNA_pol3_delta_C"/>
    <property type="match status" value="1"/>
</dbReference>
<dbReference type="KEGG" id="crw:CROST_018340"/>
<gene>
    <name evidence="11" type="primary">yqeN_2</name>
    <name evidence="11" type="ORF">CROST_018340</name>
</gene>
<dbReference type="PANTHER" id="PTHR34388:SF1">
    <property type="entry name" value="DNA POLYMERASE III SUBUNIT DELTA"/>
    <property type="match status" value="1"/>
</dbReference>
<dbReference type="InterPro" id="IPR005790">
    <property type="entry name" value="DNA_polIII_delta"/>
</dbReference>
<dbReference type="SUPFAM" id="SSF48019">
    <property type="entry name" value="post-AAA+ oligomerization domain-like"/>
    <property type="match status" value="1"/>
</dbReference>
<name>A0A1S8LAF0_9CLOT</name>
<proteinExistence type="inferred from homology"/>
<evidence type="ECO:0000256" key="5">
    <source>
        <dbReference type="ARBA" id="ARBA00022705"/>
    </source>
</evidence>
<evidence type="ECO:0000256" key="2">
    <source>
        <dbReference type="ARBA" id="ARBA00017703"/>
    </source>
</evidence>
<dbReference type="InterPro" id="IPR048466">
    <property type="entry name" value="DNA_pol3_delta-like_C"/>
</dbReference>
<dbReference type="GO" id="GO:0006261">
    <property type="term" value="P:DNA-templated DNA replication"/>
    <property type="evidence" value="ECO:0007669"/>
    <property type="project" value="TreeGrafter"/>
</dbReference>
<evidence type="ECO:0000256" key="4">
    <source>
        <dbReference type="ARBA" id="ARBA00022695"/>
    </source>
</evidence>
<evidence type="ECO:0000256" key="6">
    <source>
        <dbReference type="ARBA" id="ARBA00022932"/>
    </source>
</evidence>
<protein>
    <recommendedName>
        <fullName evidence="2">DNA polymerase III subunit delta</fullName>
        <ecNumber evidence="1">2.7.7.7</ecNumber>
    </recommendedName>
</protein>
<dbReference type="Gene3D" id="1.10.8.60">
    <property type="match status" value="1"/>
</dbReference>
<dbReference type="InterPro" id="IPR027417">
    <property type="entry name" value="P-loop_NTPase"/>
</dbReference>
<keyword evidence="3" id="KW-0808">Transferase</keyword>
<comment type="catalytic activity">
    <reaction evidence="8">
        <text>DNA(n) + a 2'-deoxyribonucleoside 5'-triphosphate = DNA(n+1) + diphosphate</text>
        <dbReference type="Rhea" id="RHEA:22508"/>
        <dbReference type="Rhea" id="RHEA-COMP:17339"/>
        <dbReference type="Rhea" id="RHEA-COMP:17340"/>
        <dbReference type="ChEBI" id="CHEBI:33019"/>
        <dbReference type="ChEBI" id="CHEBI:61560"/>
        <dbReference type="ChEBI" id="CHEBI:173112"/>
        <dbReference type="EC" id="2.7.7.7"/>
    </reaction>
</comment>
<dbReference type="Gene3D" id="3.40.50.300">
    <property type="entry name" value="P-loop containing nucleotide triphosphate hydrolases"/>
    <property type="match status" value="1"/>
</dbReference>
<dbReference type="PANTHER" id="PTHR34388">
    <property type="entry name" value="DNA POLYMERASE III SUBUNIT DELTA"/>
    <property type="match status" value="1"/>
</dbReference>
<evidence type="ECO:0000313" key="12">
    <source>
        <dbReference type="Proteomes" id="UP000190951"/>
    </source>
</evidence>
<evidence type="ECO:0000313" key="11">
    <source>
        <dbReference type="EMBL" id="URZ11117.1"/>
    </source>
</evidence>
<dbReference type="Gene3D" id="1.20.272.10">
    <property type="match status" value="1"/>
</dbReference>
<dbReference type="InterPro" id="IPR010372">
    <property type="entry name" value="DNA_pol3_delta_N"/>
</dbReference>
<dbReference type="SUPFAM" id="SSF52540">
    <property type="entry name" value="P-loop containing nucleoside triphosphate hydrolases"/>
    <property type="match status" value="1"/>
</dbReference>
<evidence type="ECO:0000256" key="7">
    <source>
        <dbReference type="ARBA" id="ARBA00034754"/>
    </source>
</evidence>
<dbReference type="RefSeq" id="WP_077833439.1">
    <property type="nucleotide sequence ID" value="NZ_CP096983.1"/>
</dbReference>
<feature type="domain" description="DNA polymerase III delta N-terminal" evidence="9">
    <location>
        <begin position="20"/>
        <end position="147"/>
    </location>
</feature>
<dbReference type="Proteomes" id="UP000190951">
    <property type="component" value="Chromosome"/>
</dbReference>
<organism evidence="11 12">
    <name type="scientific">Clostridium felsineum</name>
    <dbReference type="NCBI Taxonomy" id="36839"/>
    <lineage>
        <taxon>Bacteria</taxon>
        <taxon>Bacillati</taxon>
        <taxon>Bacillota</taxon>
        <taxon>Clostridia</taxon>
        <taxon>Eubacteriales</taxon>
        <taxon>Clostridiaceae</taxon>
        <taxon>Clostridium</taxon>
    </lineage>
</organism>
<dbReference type="AlphaFoldDB" id="A0A1S8LAF0"/>
<dbReference type="EMBL" id="CP096983">
    <property type="protein sequence ID" value="URZ11117.1"/>
    <property type="molecule type" value="Genomic_DNA"/>
</dbReference>
<dbReference type="GO" id="GO:0003887">
    <property type="term" value="F:DNA-directed DNA polymerase activity"/>
    <property type="evidence" value="ECO:0007669"/>
    <property type="project" value="UniProtKB-KW"/>
</dbReference>